<dbReference type="InterPro" id="IPR050229">
    <property type="entry name" value="GlpE_sulfurtransferase"/>
</dbReference>
<dbReference type="EMBL" id="AP024412">
    <property type="protein sequence ID" value="BCR35322.1"/>
    <property type="molecule type" value="Genomic_DNA"/>
</dbReference>
<dbReference type="Proteomes" id="UP000620133">
    <property type="component" value="Chromosome"/>
</dbReference>
<dbReference type="SMART" id="SM00450">
    <property type="entry name" value="RHOD"/>
    <property type="match status" value="1"/>
</dbReference>
<dbReference type="CDD" id="cd00158">
    <property type="entry name" value="RHOD"/>
    <property type="match status" value="1"/>
</dbReference>
<name>A0A7U9XVA8_9MOLU</name>
<organism evidence="1 2">
    <name type="scientific">Mariniplasma anaerobium</name>
    <dbReference type="NCBI Taxonomy" id="2735436"/>
    <lineage>
        <taxon>Bacteria</taxon>
        <taxon>Bacillati</taxon>
        <taxon>Mycoplasmatota</taxon>
        <taxon>Mollicutes</taxon>
        <taxon>Acholeplasmatales</taxon>
        <taxon>Acholeplasmataceae</taxon>
        <taxon>Mariniplasma</taxon>
    </lineage>
</organism>
<dbReference type="Pfam" id="PF00581">
    <property type="entry name" value="Rhodanese"/>
    <property type="match status" value="1"/>
</dbReference>
<dbReference type="InterPro" id="IPR001763">
    <property type="entry name" value="Rhodanese-like_dom"/>
</dbReference>
<dbReference type="PANTHER" id="PTHR43031">
    <property type="entry name" value="FAD-DEPENDENT OXIDOREDUCTASE"/>
    <property type="match status" value="1"/>
</dbReference>
<protein>
    <submittedName>
        <fullName evidence="1">Uncharacterized protein</fullName>
    </submittedName>
</protein>
<accession>A0A7U9XVA8</accession>
<dbReference type="InterPro" id="IPR036873">
    <property type="entry name" value="Rhodanese-like_dom_sf"/>
</dbReference>
<sequence length="133" mass="14517">MKKISLLFMAIAFILVIVGCATEVNSMPEYIDLTPEEAKELIDNTPDLIIIDVSPYFSQGRIPGAVNYYVGDGSLDDAIPSLDKNKAYLVYCHADSASILGASKLIEAGFENVYRLEGNYAAWVAADYPVDTN</sequence>
<reference evidence="1" key="1">
    <citation type="submission" date="2021-01" db="EMBL/GenBank/DDBJ databases">
        <title>Draft genome sequence of Acholeplasmataceae bacterium strain Mahy22.</title>
        <authorList>
            <person name="Watanabe M."/>
            <person name="Kojima H."/>
            <person name="Fukui M."/>
        </authorList>
    </citation>
    <scope>NUCLEOTIDE SEQUENCE</scope>
    <source>
        <strain evidence="1">Mahy22</strain>
    </source>
</reference>
<dbReference type="RefSeq" id="WP_176239760.1">
    <property type="nucleotide sequence ID" value="NZ_AP024412.1"/>
</dbReference>
<dbReference type="Gene3D" id="3.40.250.10">
    <property type="entry name" value="Rhodanese-like domain"/>
    <property type="match status" value="1"/>
</dbReference>
<dbReference type="KEGG" id="manr:MPAN_002150"/>
<dbReference type="AlphaFoldDB" id="A0A7U9XVA8"/>
<dbReference type="PROSITE" id="PS51257">
    <property type="entry name" value="PROKAR_LIPOPROTEIN"/>
    <property type="match status" value="1"/>
</dbReference>
<dbReference type="PANTHER" id="PTHR43031:SF1">
    <property type="entry name" value="PYRIDINE NUCLEOTIDE-DISULPHIDE OXIDOREDUCTASE"/>
    <property type="match status" value="1"/>
</dbReference>
<evidence type="ECO:0000313" key="1">
    <source>
        <dbReference type="EMBL" id="BCR35322.1"/>
    </source>
</evidence>
<dbReference type="SUPFAM" id="SSF52821">
    <property type="entry name" value="Rhodanese/Cell cycle control phosphatase"/>
    <property type="match status" value="1"/>
</dbReference>
<gene>
    <name evidence="1" type="ORF">MPAN_002150</name>
</gene>
<evidence type="ECO:0000313" key="2">
    <source>
        <dbReference type="Proteomes" id="UP000620133"/>
    </source>
</evidence>
<dbReference type="PROSITE" id="PS50206">
    <property type="entry name" value="RHODANESE_3"/>
    <property type="match status" value="1"/>
</dbReference>
<proteinExistence type="predicted"/>
<keyword evidence="2" id="KW-1185">Reference proteome</keyword>